<feature type="transmembrane region" description="Helical" evidence="1">
    <location>
        <begin position="30"/>
        <end position="52"/>
    </location>
</feature>
<name>A0A370G534_GLULI</name>
<comment type="caution">
    <text evidence="2">The sequence shown here is derived from an EMBL/GenBank/DDBJ whole genome shotgun (WGS) entry which is preliminary data.</text>
</comment>
<keyword evidence="1" id="KW-1133">Transmembrane helix</keyword>
<keyword evidence="1" id="KW-0812">Transmembrane</keyword>
<dbReference type="Proteomes" id="UP000254958">
    <property type="component" value="Unassembled WGS sequence"/>
</dbReference>
<dbReference type="AlphaFoldDB" id="A0A370G534"/>
<gene>
    <name evidence="2" type="ORF">C7453_105113</name>
</gene>
<organism evidence="2 3">
    <name type="scientific">Gluconacetobacter liquefaciens</name>
    <name type="common">Acetobacter liquefaciens</name>
    <dbReference type="NCBI Taxonomy" id="89584"/>
    <lineage>
        <taxon>Bacteria</taxon>
        <taxon>Pseudomonadati</taxon>
        <taxon>Pseudomonadota</taxon>
        <taxon>Alphaproteobacteria</taxon>
        <taxon>Acetobacterales</taxon>
        <taxon>Acetobacteraceae</taxon>
        <taxon>Gluconacetobacter</taxon>
    </lineage>
</organism>
<reference evidence="2 3" key="1">
    <citation type="submission" date="2018-07" db="EMBL/GenBank/DDBJ databases">
        <title>Genomic Encyclopedia of Type Strains, Phase IV (KMG-IV): sequencing the most valuable type-strain genomes for metagenomic binning, comparative biology and taxonomic classification.</title>
        <authorList>
            <person name="Goeker M."/>
        </authorList>
    </citation>
    <scope>NUCLEOTIDE SEQUENCE [LARGE SCALE GENOMIC DNA]</scope>
    <source>
        <strain evidence="2 3">DSM 5603</strain>
    </source>
</reference>
<dbReference type="EMBL" id="QQAW01000005">
    <property type="protein sequence ID" value="RDI37704.1"/>
    <property type="molecule type" value="Genomic_DNA"/>
</dbReference>
<evidence type="ECO:0000313" key="3">
    <source>
        <dbReference type="Proteomes" id="UP000254958"/>
    </source>
</evidence>
<evidence type="ECO:0000313" key="2">
    <source>
        <dbReference type="EMBL" id="RDI37704.1"/>
    </source>
</evidence>
<keyword evidence="1" id="KW-0472">Membrane</keyword>
<accession>A0A370G534</accession>
<proteinExistence type="predicted"/>
<protein>
    <submittedName>
        <fullName evidence="2">Uncharacterized protein</fullName>
    </submittedName>
</protein>
<sequence length="54" mass="5585">MQAGQTFFLSCLAGCAAAIALELAMPHYAGMAHTLIGFYLLGAVIAATKMAVRP</sequence>
<keyword evidence="3" id="KW-1185">Reference proteome</keyword>
<dbReference type="RefSeq" id="WP_170143193.1">
    <property type="nucleotide sequence ID" value="NZ_BJMI01000006.1"/>
</dbReference>
<evidence type="ECO:0000256" key="1">
    <source>
        <dbReference type="SAM" id="Phobius"/>
    </source>
</evidence>